<name>A0AAW0PVT6_9GOBI</name>
<accession>A0AAW0PVT6</accession>
<dbReference type="Gene3D" id="2.120.10.80">
    <property type="entry name" value="Kelch-type beta propeller"/>
    <property type="match status" value="1"/>
</dbReference>
<keyword evidence="1" id="KW-0880">Kelch repeat</keyword>
<dbReference type="PANTHER" id="PTHR46376:SF1">
    <property type="entry name" value="LEUCINE-ZIPPER-LIKE TRANSCRIPTIONAL REGULATOR 1"/>
    <property type="match status" value="1"/>
</dbReference>
<keyword evidence="2" id="KW-0677">Repeat</keyword>
<dbReference type="Pfam" id="PF24681">
    <property type="entry name" value="Kelch_KLHDC2_KLHL20_DRC7"/>
    <property type="match status" value="1"/>
</dbReference>
<keyword evidence="4" id="KW-1185">Reference proteome</keyword>
<dbReference type="Proteomes" id="UP001460270">
    <property type="component" value="Unassembled WGS sequence"/>
</dbReference>
<protein>
    <submittedName>
        <fullName evidence="3">Uncharacterized protein</fullName>
    </submittedName>
</protein>
<dbReference type="GO" id="GO:0005794">
    <property type="term" value="C:Golgi apparatus"/>
    <property type="evidence" value="ECO:0007669"/>
    <property type="project" value="TreeGrafter"/>
</dbReference>
<dbReference type="InterPro" id="IPR006652">
    <property type="entry name" value="Kelch_1"/>
</dbReference>
<dbReference type="InterPro" id="IPR051568">
    <property type="entry name" value="LZTR1/Attractin"/>
</dbReference>
<dbReference type="PANTHER" id="PTHR46376">
    <property type="entry name" value="LEUCINE-ZIPPER-LIKE TRANSCRIPTIONAL REGULATOR 1"/>
    <property type="match status" value="1"/>
</dbReference>
<dbReference type="AlphaFoldDB" id="A0AAW0PVT6"/>
<organism evidence="3 4">
    <name type="scientific">Mugilogobius chulae</name>
    <name type="common">yellowstripe goby</name>
    <dbReference type="NCBI Taxonomy" id="88201"/>
    <lineage>
        <taxon>Eukaryota</taxon>
        <taxon>Metazoa</taxon>
        <taxon>Chordata</taxon>
        <taxon>Craniata</taxon>
        <taxon>Vertebrata</taxon>
        <taxon>Euteleostomi</taxon>
        <taxon>Actinopterygii</taxon>
        <taxon>Neopterygii</taxon>
        <taxon>Teleostei</taxon>
        <taxon>Neoteleostei</taxon>
        <taxon>Acanthomorphata</taxon>
        <taxon>Gobiaria</taxon>
        <taxon>Gobiiformes</taxon>
        <taxon>Gobioidei</taxon>
        <taxon>Gobiidae</taxon>
        <taxon>Gobionellinae</taxon>
        <taxon>Mugilogobius</taxon>
    </lineage>
</organism>
<reference evidence="4" key="1">
    <citation type="submission" date="2024-04" db="EMBL/GenBank/DDBJ databases">
        <title>Salinicola lusitanus LLJ914,a marine bacterium isolated from the Okinawa Trough.</title>
        <authorList>
            <person name="Li J."/>
        </authorList>
    </citation>
    <scope>NUCLEOTIDE SEQUENCE [LARGE SCALE GENOMIC DNA]</scope>
</reference>
<sequence>MIKANVNPKLLNASPAVPPRLFRKQDNTLGPGGAADSCSSWVCASGGAGPMSESGPCLWTQLPQSSPAPCERFKLACCGHQQYVYVLGGRHTTCERDFWRYNVVCNEWTELNCTSEEAPEALEGHSVVVHEGFLLVFGGMLDCVYTSLRCPLWVFDILKQKWVNWHGKLPQAEIPSNRKGHSAVVIGSAMLVYGGYIDLKGSSQEFWSLNLDSMVWSPVPAPHRPH</sequence>
<dbReference type="InterPro" id="IPR015915">
    <property type="entry name" value="Kelch-typ_b-propeller"/>
</dbReference>
<proteinExistence type="predicted"/>
<dbReference type="EMBL" id="JBBPFD010000002">
    <property type="protein sequence ID" value="KAK7938859.1"/>
    <property type="molecule type" value="Genomic_DNA"/>
</dbReference>
<gene>
    <name evidence="3" type="ORF">WMY93_002185</name>
</gene>
<evidence type="ECO:0000313" key="4">
    <source>
        <dbReference type="Proteomes" id="UP001460270"/>
    </source>
</evidence>
<dbReference type="SUPFAM" id="SSF117281">
    <property type="entry name" value="Kelch motif"/>
    <property type="match status" value="1"/>
</dbReference>
<evidence type="ECO:0000256" key="2">
    <source>
        <dbReference type="ARBA" id="ARBA00022737"/>
    </source>
</evidence>
<evidence type="ECO:0000313" key="3">
    <source>
        <dbReference type="EMBL" id="KAK7938859.1"/>
    </source>
</evidence>
<evidence type="ECO:0000256" key="1">
    <source>
        <dbReference type="ARBA" id="ARBA00022441"/>
    </source>
</evidence>
<comment type="caution">
    <text evidence="3">The sequence shown here is derived from an EMBL/GenBank/DDBJ whole genome shotgun (WGS) entry which is preliminary data.</text>
</comment>
<dbReference type="Pfam" id="PF01344">
    <property type="entry name" value="Kelch_1"/>
    <property type="match status" value="1"/>
</dbReference>